<dbReference type="STRING" id="1486859.SAMN05444273_10848"/>
<dbReference type="InterPro" id="IPR000120">
    <property type="entry name" value="Amidase"/>
</dbReference>
<accession>A0A1M5D1M7</accession>
<dbReference type="Pfam" id="PF01425">
    <property type="entry name" value="Amidase"/>
    <property type="match status" value="1"/>
</dbReference>
<keyword evidence="3" id="KW-1185">Reference proteome</keyword>
<dbReference type="Gene3D" id="3.90.1300.10">
    <property type="entry name" value="Amidase signature (AS) domain"/>
    <property type="match status" value="1"/>
</dbReference>
<dbReference type="PANTHER" id="PTHR11895">
    <property type="entry name" value="TRANSAMIDASE"/>
    <property type="match status" value="1"/>
</dbReference>
<protein>
    <submittedName>
        <fullName evidence="2">Aspartyl-tRNA(Asn)/glutamyl-tRNA(Gln) amidotransferase subunit A</fullName>
    </submittedName>
</protein>
<feature type="domain" description="Amidase" evidence="1">
    <location>
        <begin position="27"/>
        <end position="432"/>
    </location>
</feature>
<dbReference type="Proteomes" id="UP000184144">
    <property type="component" value="Unassembled WGS sequence"/>
</dbReference>
<dbReference type="PANTHER" id="PTHR11895:SF176">
    <property type="entry name" value="AMIDASE AMID-RELATED"/>
    <property type="match status" value="1"/>
</dbReference>
<dbReference type="InterPro" id="IPR036928">
    <property type="entry name" value="AS_sf"/>
</dbReference>
<dbReference type="EMBL" id="FQUV01000008">
    <property type="protein sequence ID" value="SHF60717.1"/>
    <property type="molecule type" value="Genomic_DNA"/>
</dbReference>
<dbReference type="OrthoDB" id="9811471at2"/>
<dbReference type="AlphaFoldDB" id="A0A1M5D1M7"/>
<dbReference type="PROSITE" id="PS00571">
    <property type="entry name" value="AMIDASES"/>
    <property type="match status" value="1"/>
</dbReference>
<gene>
    <name evidence="2" type="ORF">SAMN05444273_10848</name>
</gene>
<dbReference type="GO" id="GO:0016740">
    <property type="term" value="F:transferase activity"/>
    <property type="evidence" value="ECO:0007669"/>
    <property type="project" value="UniProtKB-KW"/>
</dbReference>
<dbReference type="SUPFAM" id="SSF75304">
    <property type="entry name" value="Amidase signature (AS) enzymes"/>
    <property type="match status" value="1"/>
</dbReference>
<reference evidence="3" key="1">
    <citation type="submission" date="2016-11" db="EMBL/GenBank/DDBJ databases">
        <authorList>
            <person name="Varghese N."/>
            <person name="Submissions S."/>
        </authorList>
    </citation>
    <scope>NUCLEOTIDE SEQUENCE [LARGE SCALE GENOMIC DNA]</scope>
    <source>
        <strain evidence="3">DSM 100566</strain>
    </source>
</reference>
<evidence type="ECO:0000259" key="1">
    <source>
        <dbReference type="Pfam" id="PF01425"/>
    </source>
</evidence>
<organism evidence="2 3">
    <name type="scientific">Litoreibacter ascidiaceicola</name>
    <dbReference type="NCBI Taxonomy" id="1486859"/>
    <lineage>
        <taxon>Bacteria</taxon>
        <taxon>Pseudomonadati</taxon>
        <taxon>Pseudomonadota</taxon>
        <taxon>Alphaproteobacteria</taxon>
        <taxon>Rhodobacterales</taxon>
        <taxon>Roseobacteraceae</taxon>
        <taxon>Litoreibacter</taxon>
    </lineage>
</organism>
<evidence type="ECO:0000313" key="3">
    <source>
        <dbReference type="Proteomes" id="UP000184144"/>
    </source>
</evidence>
<name>A0A1M5D1M7_9RHOB</name>
<dbReference type="RefSeq" id="WP_073145610.1">
    <property type="nucleotide sequence ID" value="NZ_FQUV01000008.1"/>
</dbReference>
<sequence>MSDQWLFMTASDLGRGIEAGEVDPVALTETYLEAARTHEFSDRIYARLTEGRAMAEATEAKRRADMGQRRGLLDGVPISWKDLFDTAGVVTEAGSALLKDRTPDTDAEVLVNATQAGTVCLGKTHMSELAFSGLGLNPVTATPPCINDVGAVAGGSSSGAATSVAFGLAAAGIGSDTGGSVRIPAAWNDLVGLKTTINRISVKGAVPLCPRFDTVGPLCRSVEDAAQLLAALEGGRLADLHGVSLDGARLMILDTIAFDDIRGEPLAGFNSAVERLKAAGAIVERKEVPEIADALALSGTLFAPEAYGVWKDVIEANPSVMFPEILERFRSGAGISGPDYVAGWRRLEAIISIWNERISAFDAVVLPTSPILPPNAERLLTDSDYYVTENLLALRNTRVGNLMGSAGVTLPTGLASTGIMFLGAPYAEERLLRLCAAAEDALS</sequence>
<dbReference type="InterPro" id="IPR020556">
    <property type="entry name" value="Amidase_CS"/>
</dbReference>
<keyword evidence="2" id="KW-0808">Transferase</keyword>
<proteinExistence type="predicted"/>
<evidence type="ECO:0000313" key="2">
    <source>
        <dbReference type="EMBL" id="SHF60717.1"/>
    </source>
</evidence>
<dbReference type="InterPro" id="IPR023631">
    <property type="entry name" value="Amidase_dom"/>
</dbReference>